<evidence type="ECO:0000256" key="5">
    <source>
        <dbReference type="ARBA" id="ARBA00023136"/>
    </source>
</evidence>
<dbReference type="GO" id="GO:0016020">
    <property type="term" value="C:membrane"/>
    <property type="evidence" value="ECO:0007669"/>
    <property type="project" value="UniProtKB-SubCell"/>
</dbReference>
<dbReference type="InterPro" id="IPR020846">
    <property type="entry name" value="MFS_dom"/>
</dbReference>
<evidence type="ECO:0000313" key="8">
    <source>
        <dbReference type="EMBL" id="CAG4895938.1"/>
    </source>
</evidence>
<dbReference type="GO" id="GO:0022857">
    <property type="term" value="F:transmembrane transporter activity"/>
    <property type="evidence" value="ECO:0007669"/>
    <property type="project" value="InterPro"/>
</dbReference>
<evidence type="ECO:0000259" key="7">
    <source>
        <dbReference type="PROSITE" id="PS50850"/>
    </source>
</evidence>
<gene>
    <name evidence="8" type="primary">lgoT_1</name>
    <name evidence="8" type="ORF">LMG31841_02259</name>
</gene>
<dbReference type="AlphaFoldDB" id="A0A9N8X0Y1"/>
<evidence type="ECO:0000256" key="6">
    <source>
        <dbReference type="SAM" id="Phobius"/>
    </source>
</evidence>
<feature type="transmembrane region" description="Helical" evidence="6">
    <location>
        <begin position="333"/>
        <end position="352"/>
    </location>
</feature>
<dbReference type="Proteomes" id="UP000789704">
    <property type="component" value="Unassembled WGS sequence"/>
</dbReference>
<reference evidence="8" key="1">
    <citation type="submission" date="2021-04" db="EMBL/GenBank/DDBJ databases">
        <authorList>
            <person name="Vanwijnsberghe S."/>
        </authorList>
    </citation>
    <scope>NUCLEOTIDE SEQUENCE</scope>
    <source>
        <strain evidence="8">LMG 31841</strain>
    </source>
</reference>
<evidence type="ECO:0000256" key="2">
    <source>
        <dbReference type="ARBA" id="ARBA00022448"/>
    </source>
</evidence>
<accession>A0A9N8X0Y1</accession>
<evidence type="ECO:0000256" key="4">
    <source>
        <dbReference type="ARBA" id="ARBA00022989"/>
    </source>
</evidence>
<feature type="transmembrane region" description="Helical" evidence="6">
    <location>
        <begin position="183"/>
        <end position="202"/>
    </location>
</feature>
<proteinExistence type="predicted"/>
<dbReference type="PROSITE" id="PS50850">
    <property type="entry name" value="MFS"/>
    <property type="match status" value="1"/>
</dbReference>
<feature type="transmembrane region" description="Helical" evidence="6">
    <location>
        <begin position="309"/>
        <end position="327"/>
    </location>
</feature>
<dbReference type="EMBL" id="CAJQZC010000003">
    <property type="protein sequence ID" value="CAG4895938.1"/>
    <property type="molecule type" value="Genomic_DNA"/>
</dbReference>
<organism evidence="8 9">
    <name type="scientific">Paraburkholderia saeva</name>
    <dbReference type="NCBI Taxonomy" id="2777537"/>
    <lineage>
        <taxon>Bacteria</taxon>
        <taxon>Pseudomonadati</taxon>
        <taxon>Pseudomonadota</taxon>
        <taxon>Betaproteobacteria</taxon>
        <taxon>Burkholderiales</taxon>
        <taxon>Burkholderiaceae</taxon>
        <taxon>Paraburkholderia</taxon>
    </lineage>
</organism>
<sequence>MGLNLSGTGNTGLAGTSSRSRAYPWAVTALVLGLLLSDYMSRQVLSAVFPQLKAAWTLSDAQLGSLSGVVALMVGILTMPLSLLADRWGRARSIALMAVVWSVATLGCAFAANYGQMLTARFFVGVGEAAYGSVGLAVIMSVFPPKVRATLAGAFTSAGIFGAVLGTALGGSIAAHYGWREAFLAMAAFGLVVTAVYCLTVTEGRLARHAHQSAAVRTGTGTGLSVGETLRAVFGSRALICAYFGGGLQSFALYSLLAWMPSYLNRYYGMAPGKAAMSAAGMFILSGVGMTLCGVLTDWAGRGAPARKVSFGIGFCLLSCVVLSIAFRLPAGNAQIILIALGALVAAGPWGPAGASVANLANPVVHATALAILALAYNLMGAAPGPFLTGVLADRIGLLGALQLAQLVSIPAALAFMLCRRTYLRDLPDAARSGDNV</sequence>
<dbReference type="Gene3D" id="1.20.1250.20">
    <property type="entry name" value="MFS general substrate transporter like domains"/>
    <property type="match status" value="2"/>
</dbReference>
<feature type="transmembrane region" description="Helical" evidence="6">
    <location>
        <begin position="396"/>
        <end position="418"/>
    </location>
</feature>
<feature type="transmembrane region" description="Helical" evidence="6">
    <location>
        <begin position="277"/>
        <end position="297"/>
    </location>
</feature>
<feature type="transmembrane region" description="Helical" evidence="6">
    <location>
        <begin position="61"/>
        <end position="82"/>
    </location>
</feature>
<keyword evidence="2" id="KW-0813">Transport</keyword>
<dbReference type="InterPro" id="IPR011701">
    <property type="entry name" value="MFS"/>
</dbReference>
<feature type="transmembrane region" description="Helical" evidence="6">
    <location>
        <begin position="155"/>
        <end position="177"/>
    </location>
</feature>
<keyword evidence="4 6" id="KW-1133">Transmembrane helix</keyword>
<name>A0A9N8X0Y1_9BURK</name>
<dbReference type="PANTHER" id="PTHR23505:SF79">
    <property type="entry name" value="PROTEIN SPINSTER"/>
    <property type="match status" value="1"/>
</dbReference>
<dbReference type="InterPro" id="IPR036259">
    <property type="entry name" value="MFS_trans_sf"/>
</dbReference>
<keyword evidence="3 6" id="KW-0812">Transmembrane</keyword>
<feature type="transmembrane region" description="Helical" evidence="6">
    <location>
        <begin position="94"/>
        <end position="114"/>
    </location>
</feature>
<feature type="transmembrane region" description="Helical" evidence="6">
    <location>
        <begin position="238"/>
        <end position="257"/>
    </location>
</feature>
<evidence type="ECO:0000313" key="9">
    <source>
        <dbReference type="Proteomes" id="UP000789704"/>
    </source>
</evidence>
<dbReference type="Pfam" id="PF07690">
    <property type="entry name" value="MFS_1"/>
    <property type="match status" value="1"/>
</dbReference>
<dbReference type="PANTHER" id="PTHR23505">
    <property type="entry name" value="SPINSTER"/>
    <property type="match status" value="1"/>
</dbReference>
<protein>
    <submittedName>
        <fullName evidence="8">L-galactonate transporter</fullName>
    </submittedName>
</protein>
<comment type="caution">
    <text evidence="8">The sequence shown here is derived from an EMBL/GenBank/DDBJ whole genome shotgun (WGS) entry which is preliminary data.</text>
</comment>
<feature type="transmembrane region" description="Helical" evidence="6">
    <location>
        <begin position="120"/>
        <end position="143"/>
    </location>
</feature>
<dbReference type="SUPFAM" id="SSF103473">
    <property type="entry name" value="MFS general substrate transporter"/>
    <property type="match status" value="1"/>
</dbReference>
<keyword evidence="9" id="KW-1185">Reference proteome</keyword>
<evidence type="ECO:0000256" key="1">
    <source>
        <dbReference type="ARBA" id="ARBA00004141"/>
    </source>
</evidence>
<keyword evidence="5 6" id="KW-0472">Membrane</keyword>
<dbReference type="InterPro" id="IPR044770">
    <property type="entry name" value="MFS_spinster-like"/>
</dbReference>
<dbReference type="RefSeq" id="WP_228876435.1">
    <property type="nucleotide sequence ID" value="NZ_CAJQYX010000001.1"/>
</dbReference>
<comment type="subcellular location">
    <subcellularLocation>
        <location evidence="1">Membrane</location>
        <topology evidence="1">Multi-pass membrane protein</topology>
    </subcellularLocation>
</comment>
<evidence type="ECO:0000256" key="3">
    <source>
        <dbReference type="ARBA" id="ARBA00022692"/>
    </source>
</evidence>
<feature type="transmembrane region" description="Helical" evidence="6">
    <location>
        <begin position="364"/>
        <end position="384"/>
    </location>
</feature>
<feature type="domain" description="Major facilitator superfamily (MFS) profile" evidence="7">
    <location>
        <begin position="26"/>
        <end position="423"/>
    </location>
</feature>